<organism evidence="1 2">
    <name type="scientific">Cucurbitaria berberidis CBS 394.84</name>
    <dbReference type="NCBI Taxonomy" id="1168544"/>
    <lineage>
        <taxon>Eukaryota</taxon>
        <taxon>Fungi</taxon>
        <taxon>Dikarya</taxon>
        <taxon>Ascomycota</taxon>
        <taxon>Pezizomycotina</taxon>
        <taxon>Dothideomycetes</taxon>
        <taxon>Pleosporomycetidae</taxon>
        <taxon>Pleosporales</taxon>
        <taxon>Pleosporineae</taxon>
        <taxon>Cucurbitariaceae</taxon>
        <taxon>Cucurbitaria</taxon>
    </lineage>
</organism>
<gene>
    <name evidence="1" type="ORF">K460DRAFT_375410</name>
</gene>
<keyword evidence="2" id="KW-1185">Reference proteome</keyword>
<dbReference type="AlphaFoldDB" id="A0A9P4GLJ1"/>
<dbReference type="EMBL" id="ML976615">
    <property type="protein sequence ID" value="KAF1848563.1"/>
    <property type="molecule type" value="Genomic_DNA"/>
</dbReference>
<name>A0A9P4GLJ1_9PLEO</name>
<comment type="caution">
    <text evidence="1">The sequence shown here is derived from an EMBL/GenBank/DDBJ whole genome shotgun (WGS) entry which is preliminary data.</text>
</comment>
<evidence type="ECO:0000313" key="2">
    <source>
        <dbReference type="Proteomes" id="UP000800039"/>
    </source>
</evidence>
<dbReference type="GeneID" id="63852017"/>
<protein>
    <recommendedName>
        <fullName evidence="3">F-box domain-containing protein</fullName>
    </recommendedName>
</protein>
<evidence type="ECO:0008006" key="3">
    <source>
        <dbReference type="Google" id="ProtNLM"/>
    </source>
</evidence>
<reference evidence="1" key="1">
    <citation type="submission" date="2020-01" db="EMBL/GenBank/DDBJ databases">
        <authorList>
            <consortium name="DOE Joint Genome Institute"/>
            <person name="Haridas S."/>
            <person name="Albert R."/>
            <person name="Binder M."/>
            <person name="Bloem J."/>
            <person name="Labutti K."/>
            <person name="Salamov A."/>
            <person name="Andreopoulos B."/>
            <person name="Baker S.E."/>
            <person name="Barry K."/>
            <person name="Bills G."/>
            <person name="Bluhm B.H."/>
            <person name="Cannon C."/>
            <person name="Castanera R."/>
            <person name="Culley D.E."/>
            <person name="Daum C."/>
            <person name="Ezra D."/>
            <person name="Gonzalez J.B."/>
            <person name="Henrissat B."/>
            <person name="Kuo A."/>
            <person name="Liang C."/>
            <person name="Lipzen A."/>
            <person name="Lutzoni F."/>
            <person name="Magnuson J."/>
            <person name="Mondo S."/>
            <person name="Nolan M."/>
            <person name="Ohm R."/>
            <person name="Pangilinan J."/>
            <person name="Park H.-J."/>
            <person name="Ramirez L."/>
            <person name="Alfaro M."/>
            <person name="Sun H."/>
            <person name="Tritt A."/>
            <person name="Yoshinaga Y."/>
            <person name="Zwiers L.-H."/>
            <person name="Turgeon B.G."/>
            <person name="Goodwin S.B."/>
            <person name="Spatafora J.W."/>
            <person name="Crous P.W."/>
            <person name="Grigoriev I.V."/>
        </authorList>
    </citation>
    <scope>NUCLEOTIDE SEQUENCE</scope>
    <source>
        <strain evidence="1">CBS 394.84</strain>
    </source>
</reference>
<sequence length="213" mass="24623">MEPISSSNDSLTQALPALPTELWLQILECTNIHDAAHLWSMVRHVSRQFKDYVERLFIATYLPKFAISLALPRRDPTTGTLRWSGTPIPGTQIVMSYDHINLDHCHVLFRSPVLLEDRSESKSVQELKDTFVLPKERLEAAVPWVYFGNNPLTGSSMMVPANIHWDDKEKTWVWEVNWIKLISQFYMAKHKSKFKTGTLPEKKKRVFGSGSWR</sequence>
<accession>A0A9P4GLJ1</accession>
<dbReference type="Proteomes" id="UP000800039">
    <property type="component" value="Unassembled WGS sequence"/>
</dbReference>
<proteinExistence type="predicted"/>
<dbReference type="OrthoDB" id="2997776at2759"/>
<dbReference type="RefSeq" id="XP_040791126.1">
    <property type="nucleotide sequence ID" value="XM_040934766.1"/>
</dbReference>
<evidence type="ECO:0000313" key="1">
    <source>
        <dbReference type="EMBL" id="KAF1848563.1"/>
    </source>
</evidence>